<dbReference type="Proteomes" id="UP000231214">
    <property type="component" value="Unassembled WGS sequence"/>
</dbReference>
<organism evidence="3 4">
    <name type="scientific">Candidatus Shapirobacteria bacterium CG09_land_8_20_14_0_10_49_15</name>
    <dbReference type="NCBI Taxonomy" id="1974482"/>
    <lineage>
        <taxon>Bacteria</taxon>
        <taxon>Candidatus Shapironibacteriota</taxon>
    </lineage>
</organism>
<gene>
    <name evidence="3" type="ORF">COT66_02080</name>
</gene>
<evidence type="ECO:0008006" key="5">
    <source>
        <dbReference type="Google" id="ProtNLM"/>
    </source>
</evidence>
<dbReference type="InterPro" id="IPR043993">
    <property type="entry name" value="T4SS_pilin"/>
</dbReference>
<proteinExistence type="predicted"/>
<dbReference type="AlphaFoldDB" id="A0A2M6XAJ9"/>
<accession>A0A2M6XAJ9</accession>
<feature type="transmembrane region" description="Helical" evidence="1">
    <location>
        <begin position="157"/>
        <end position="179"/>
    </location>
</feature>
<evidence type="ECO:0000313" key="4">
    <source>
        <dbReference type="Proteomes" id="UP000231214"/>
    </source>
</evidence>
<protein>
    <recommendedName>
        <fullName evidence="5">DUF4190 domain-containing protein</fullName>
    </recommendedName>
</protein>
<evidence type="ECO:0000313" key="3">
    <source>
        <dbReference type="EMBL" id="PIU02083.1"/>
    </source>
</evidence>
<evidence type="ECO:0000256" key="1">
    <source>
        <dbReference type="SAM" id="Phobius"/>
    </source>
</evidence>
<comment type="caution">
    <text evidence="3">The sequence shown here is derived from an EMBL/GenBank/DDBJ whole genome shotgun (WGS) entry which is preliminary data.</text>
</comment>
<dbReference type="EMBL" id="PEZK01000030">
    <property type="protein sequence ID" value="PIU02083.1"/>
    <property type="molecule type" value="Genomic_DNA"/>
</dbReference>
<keyword evidence="1" id="KW-0472">Membrane</keyword>
<sequence length="193" mass="19950">MKTKTVIKIIVIVVFFWLFSSQSAWAQMCTGACCAPGLGRGTYYPSEDYLCTNAGLTGYGCYDSCASAPSAPGPGQKALGQLGGDDGFGPWGNLDLSSIAAPAAAFAKIISNLIGIMTIIAGIWFLIQFILAAVSIIGASGDPKKMESATGKIRTAIIGLVVTVAAYALISLLGGILGFEFLNIASLIEKLSP</sequence>
<keyword evidence="1" id="KW-1133">Transmembrane helix</keyword>
<dbReference type="Pfam" id="PF18895">
    <property type="entry name" value="T4SS_pilin"/>
    <property type="match status" value="1"/>
</dbReference>
<feature type="chain" id="PRO_5014610916" description="DUF4190 domain-containing protein" evidence="2">
    <location>
        <begin position="27"/>
        <end position="193"/>
    </location>
</feature>
<keyword evidence="1" id="KW-0812">Transmembrane</keyword>
<reference evidence="4" key="1">
    <citation type="submission" date="2017-09" db="EMBL/GenBank/DDBJ databases">
        <title>Depth-based differentiation of microbial function through sediment-hosted aquifers and enrichment of novel symbionts in the deep terrestrial subsurface.</title>
        <authorList>
            <person name="Probst A.J."/>
            <person name="Ladd B."/>
            <person name="Jarett J.K."/>
            <person name="Geller-Mcgrath D.E."/>
            <person name="Sieber C.M.K."/>
            <person name="Emerson J.B."/>
            <person name="Anantharaman K."/>
            <person name="Thomas B.C."/>
            <person name="Malmstrom R."/>
            <person name="Stieglmeier M."/>
            <person name="Klingl A."/>
            <person name="Woyke T."/>
            <person name="Ryan C.M."/>
            <person name="Banfield J.F."/>
        </authorList>
    </citation>
    <scope>NUCLEOTIDE SEQUENCE [LARGE SCALE GENOMIC DNA]</scope>
</reference>
<name>A0A2M6XAJ9_9BACT</name>
<evidence type="ECO:0000256" key="2">
    <source>
        <dbReference type="SAM" id="SignalP"/>
    </source>
</evidence>
<feature type="signal peptide" evidence="2">
    <location>
        <begin position="1"/>
        <end position="26"/>
    </location>
</feature>
<feature type="transmembrane region" description="Helical" evidence="1">
    <location>
        <begin position="113"/>
        <end position="137"/>
    </location>
</feature>
<keyword evidence="2" id="KW-0732">Signal</keyword>